<gene>
    <name evidence="3" type="ORF">OXPF_12060</name>
</gene>
<dbReference type="STRING" id="36849.OXPF_12060"/>
<keyword evidence="4" id="KW-1185">Reference proteome</keyword>
<comment type="caution">
    <text evidence="3">The sequence shown here is derived from an EMBL/GenBank/DDBJ whole genome shotgun (WGS) entry which is preliminary data.</text>
</comment>
<feature type="domain" description="UPF0033" evidence="2">
    <location>
        <begin position="4"/>
        <end position="28"/>
    </location>
</feature>
<evidence type="ECO:0000313" key="3">
    <source>
        <dbReference type="EMBL" id="KPU45313.1"/>
    </source>
</evidence>
<dbReference type="SUPFAM" id="SSF64307">
    <property type="entry name" value="SirA-like"/>
    <property type="match status" value="1"/>
</dbReference>
<evidence type="ECO:0000256" key="1">
    <source>
        <dbReference type="ARBA" id="ARBA00008984"/>
    </source>
</evidence>
<proteinExistence type="inferred from homology"/>
<sequence length="72" mass="8159">MIEVDCLGEICPVPIIRIKENLKSMKSGDSIKVVTDHSCTQQSVMDFFKNKKFKVQCEEVINGVWEITVIKG</sequence>
<name>A0A0P8YZK7_9CLOT</name>
<comment type="similarity">
    <text evidence="1">Belongs to the sulfur carrier protein TusA family.</text>
</comment>
<dbReference type="InterPro" id="IPR001455">
    <property type="entry name" value="TusA-like"/>
</dbReference>
<dbReference type="PATRIC" id="fig|36849.3.peg.1286"/>
<dbReference type="InterPro" id="IPR036868">
    <property type="entry name" value="TusA-like_sf"/>
</dbReference>
<dbReference type="PANTHER" id="PTHR33279:SF6">
    <property type="entry name" value="SULFUR CARRIER PROTEIN YEDF-RELATED"/>
    <property type="match status" value="1"/>
</dbReference>
<dbReference type="PROSITE" id="PS01148">
    <property type="entry name" value="UPF0033"/>
    <property type="match status" value="1"/>
</dbReference>
<organism evidence="3 4">
    <name type="scientific">Oxobacter pfennigii</name>
    <dbReference type="NCBI Taxonomy" id="36849"/>
    <lineage>
        <taxon>Bacteria</taxon>
        <taxon>Bacillati</taxon>
        <taxon>Bacillota</taxon>
        <taxon>Clostridia</taxon>
        <taxon>Eubacteriales</taxon>
        <taxon>Clostridiaceae</taxon>
        <taxon>Oxobacter</taxon>
    </lineage>
</organism>
<evidence type="ECO:0000313" key="4">
    <source>
        <dbReference type="Proteomes" id="UP000050326"/>
    </source>
</evidence>
<dbReference type="EMBL" id="LKET01000026">
    <property type="protein sequence ID" value="KPU45313.1"/>
    <property type="molecule type" value="Genomic_DNA"/>
</dbReference>
<dbReference type="AlphaFoldDB" id="A0A0P8YZK7"/>
<dbReference type="RefSeq" id="WP_054874296.1">
    <property type="nucleotide sequence ID" value="NZ_LKET01000026.1"/>
</dbReference>
<evidence type="ECO:0000259" key="2">
    <source>
        <dbReference type="PROSITE" id="PS01148"/>
    </source>
</evidence>
<protein>
    <recommendedName>
        <fullName evidence="2">UPF0033 domain-containing protein</fullName>
    </recommendedName>
</protein>
<dbReference type="PANTHER" id="PTHR33279">
    <property type="entry name" value="SULFUR CARRIER PROTEIN YEDF-RELATED"/>
    <property type="match status" value="1"/>
</dbReference>
<dbReference type="Proteomes" id="UP000050326">
    <property type="component" value="Unassembled WGS sequence"/>
</dbReference>
<dbReference type="OrthoDB" id="9801500at2"/>
<dbReference type="Gene3D" id="3.30.110.40">
    <property type="entry name" value="TusA-like domain"/>
    <property type="match status" value="1"/>
</dbReference>
<reference evidence="3 4" key="1">
    <citation type="submission" date="2015-09" db="EMBL/GenBank/DDBJ databases">
        <title>Genome sequence of Oxobacter pfennigii DSM 3222.</title>
        <authorList>
            <person name="Poehlein A."/>
            <person name="Bengelsdorf F.R."/>
            <person name="Schiel-Bengelsdorf B."/>
            <person name="Duerre P."/>
            <person name="Daniel R."/>
        </authorList>
    </citation>
    <scope>NUCLEOTIDE SEQUENCE [LARGE SCALE GENOMIC DNA]</scope>
    <source>
        <strain evidence="3 4">DSM 3222</strain>
    </source>
</reference>
<accession>A0A0P8YZK7</accession>
<dbReference type="CDD" id="cd00291">
    <property type="entry name" value="SirA_YedF_YeeD"/>
    <property type="match status" value="1"/>
</dbReference>
<dbReference type="Pfam" id="PF01206">
    <property type="entry name" value="TusA"/>
    <property type="match status" value="1"/>
</dbReference>